<evidence type="ECO:0000313" key="3">
    <source>
        <dbReference type="Proteomes" id="UP000031670"/>
    </source>
</evidence>
<protein>
    <submittedName>
        <fullName evidence="2">NnrS protein</fullName>
    </submittedName>
</protein>
<dbReference type="AlphaFoldDB" id="A0A0B8P8W7"/>
<comment type="caution">
    <text evidence="2">The sequence shown here is derived from an EMBL/GenBank/DDBJ whole genome shotgun (WGS) entry which is preliminary data.</text>
</comment>
<keyword evidence="1" id="KW-1133">Transmembrane helix</keyword>
<reference evidence="2 3" key="2">
    <citation type="submission" date="2015-01" db="EMBL/GenBank/DDBJ databases">
        <authorList>
            <consortium name="NBRP consortium"/>
            <person name="Sawabe T."/>
            <person name="Meirelles P."/>
            <person name="Feng G."/>
            <person name="Sayaka M."/>
            <person name="Hattori M."/>
            <person name="Ohkuma M."/>
        </authorList>
    </citation>
    <scope>NUCLEOTIDE SEQUENCE [LARGE SCALE GENOMIC DNA]</scope>
    <source>
        <strain evidence="2 3">JCM19232</strain>
    </source>
</reference>
<feature type="transmembrane region" description="Helical" evidence="1">
    <location>
        <begin position="78"/>
        <end position="98"/>
    </location>
</feature>
<feature type="transmembrane region" description="Helical" evidence="1">
    <location>
        <begin position="200"/>
        <end position="220"/>
    </location>
</feature>
<sequence>MVKSKGWRNLFFVPLFALAIFANFASFATVTGVAPFSSTSVWQAMLWWFMLLLSVMGGRVIPFFTARRFHFDKPEPQLWLDMAANLPLALLFILSFFPMTLAELQTPLFIWAGLFQAIRMMRWKPHRTLGEPLVWSLHLAYACIPTYLLVKGITTNALLSHNALHIFAIGALSGLILAMIARVTMGHTGRNIYQGPQMRVAFIALVLSALVRSLGVAYFPQYMMEMLDVAAVLWMVAFGMYLLKFGKMLLTPRADGHPG</sequence>
<feature type="transmembrane region" description="Helical" evidence="1">
    <location>
        <begin position="133"/>
        <end position="150"/>
    </location>
</feature>
<evidence type="ECO:0000313" key="2">
    <source>
        <dbReference type="EMBL" id="GAM63275.1"/>
    </source>
</evidence>
<accession>A0A0B8P8W7</accession>
<proteinExistence type="predicted"/>
<evidence type="ECO:0000256" key="1">
    <source>
        <dbReference type="SAM" id="Phobius"/>
    </source>
</evidence>
<dbReference type="EMBL" id="BBSA01000008">
    <property type="protein sequence ID" value="GAM63275.1"/>
    <property type="molecule type" value="Genomic_DNA"/>
</dbReference>
<dbReference type="InterPro" id="IPR010266">
    <property type="entry name" value="NnrS"/>
</dbReference>
<dbReference type="Proteomes" id="UP000031670">
    <property type="component" value="Unassembled WGS sequence"/>
</dbReference>
<feature type="transmembrane region" description="Helical" evidence="1">
    <location>
        <begin position="162"/>
        <end position="180"/>
    </location>
</feature>
<dbReference type="Pfam" id="PF05940">
    <property type="entry name" value="NnrS"/>
    <property type="match status" value="1"/>
</dbReference>
<gene>
    <name evidence="2" type="ORF">JCM19232_1422</name>
</gene>
<keyword evidence="1" id="KW-0472">Membrane</keyword>
<name>A0A0B8P8W7_9VIBR</name>
<keyword evidence="1" id="KW-0812">Transmembrane</keyword>
<feature type="transmembrane region" description="Helical" evidence="1">
    <location>
        <begin position="226"/>
        <end position="243"/>
    </location>
</feature>
<reference evidence="2 3" key="1">
    <citation type="submission" date="2015-01" db="EMBL/GenBank/DDBJ databases">
        <title>Vibrio sp. C5 JCM 19232 whole genome shotgun sequence.</title>
        <authorList>
            <person name="Sawabe T."/>
            <person name="Meirelles P."/>
            <person name="Feng G."/>
            <person name="Sayaka M."/>
            <person name="Hattori M."/>
            <person name="Ohkuma M."/>
        </authorList>
    </citation>
    <scope>NUCLEOTIDE SEQUENCE [LARGE SCALE GENOMIC DNA]</scope>
    <source>
        <strain evidence="2 3">JCM19232</strain>
    </source>
</reference>
<organism evidence="2 3">
    <name type="scientific">Vibrio ishigakensis</name>
    <dbReference type="NCBI Taxonomy" id="1481914"/>
    <lineage>
        <taxon>Bacteria</taxon>
        <taxon>Pseudomonadati</taxon>
        <taxon>Pseudomonadota</taxon>
        <taxon>Gammaproteobacteria</taxon>
        <taxon>Vibrionales</taxon>
        <taxon>Vibrionaceae</taxon>
        <taxon>Vibrio</taxon>
    </lineage>
</organism>
<feature type="transmembrane region" description="Helical" evidence="1">
    <location>
        <begin position="44"/>
        <end position="66"/>
    </location>
</feature>